<dbReference type="PANTHER" id="PTHR21197:SF0">
    <property type="entry name" value="UDP-GALACTOPYRANOSE MUTASE"/>
    <property type="match status" value="1"/>
</dbReference>
<comment type="caution">
    <text evidence="7">The sequence shown here is derived from an EMBL/GenBank/DDBJ whole genome shotgun (WGS) entry which is preliminary data.</text>
</comment>
<evidence type="ECO:0000256" key="5">
    <source>
        <dbReference type="ARBA" id="ARBA00023235"/>
    </source>
</evidence>
<dbReference type="InterPro" id="IPR004379">
    <property type="entry name" value="UDP-GALP_mutase"/>
</dbReference>
<sequence>MTPDLVVVGSGFFGLTIAERCARERGLKVLVIDQRSHIGGNAYSEAEPTTGIEVHRYGAHLFHTSVDRVWEYVTRFTTFTDYRHRVYSTVRGEVYPMPINLGTINQFFRAAYTPGQARELVREQAGELAGTDPENLNDKGIQLIGRPLYEAFFKGYTAKQWQTDPKDLPASIISRLPVRYTYDNRYFNDTYEGLPTDGYTAWLERMADHPNIEVRLGTDFFDASQPINKAAVVGQVPVVYTGPIDRYFDYAEGELSWRTLDFEQEVLDVGDFQGTPVMNYADEDVPYTRIHEFRHFHPERQYPDDATVIMREYSRFARRGDEPYYPVNTAADREALLRYRELTKQERGVVFGGRLGTYKYLDMHMAIGSALSTYDNVLPDVLG</sequence>
<dbReference type="SUPFAM" id="SSF54373">
    <property type="entry name" value="FAD-linked reductases, C-terminal domain"/>
    <property type="match status" value="1"/>
</dbReference>
<protein>
    <submittedName>
        <fullName evidence="7">UDP-galactopyranose mutase</fullName>
        <ecNumber evidence="7">5.4.99.9</ecNumber>
    </submittedName>
</protein>
<feature type="domain" description="UDP-galactopyranose mutase C-terminal" evidence="6">
    <location>
        <begin position="151"/>
        <end position="360"/>
    </location>
</feature>
<dbReference type="SUPFAM" id="SSF51971">
    <property type="entry name" value="Nucleotide-binding domain"/>
    <property type="match status" value="1"/>
</dbReference>
<comment type="cofactor">
    <cofactor evidence="1">
        <name>FAD</name>
        <dbReference type="ChEBI" id="CHEBI:57692"/>
    </cofactor>
</comment>
<keyword evidence="8" id="KW-1185">Reference proteome</keyword>
<dbReference type="RefSeq" id="WP_388002469.1">
    <property type="nucleotide sequence ID" value="NZ_JBHUEE010000002.1"/>
</dbReference>
<evidence type="ECO:0000259" key="6">
    <source>
        <dbReference type="Pfam" id="PF03275"/>
    </source>
</evidence>
<dbReference type="Proteomes" id="UP001597277">
    <property type="component" value="Unassembled WGS sequence"/>
</dbReference>
<dbReference type="Pfam" id="PF03275">
    <property type="entry name" value="GLF"/>
    <property type="match status" value="1"/>
</dbReference>
<evidence type="ECO:0000256" key="3">
    <source>
        <dbReference type="ARBA" id="ARBA00022630"/>
    </source>
</evidence>
<dbReference type="GO" id="GO:0008767">
    <property type="term" value="F:UDP-galactopyranose mutase activity"/>
    <property type="evidence" value="ECO:0007669"/>
    <property type="project" value="UniProtKB-EC"/>
</dbReference>
<gene>
    <name evidence="7" type="primary">glf</name>
    <name evidence="7" type="ORF">ACFSE6_04170</name>
</gene>
<organism evidence="7 8">
    <name type="scientific">Georgenia deserti</name>
    <dbReference type="NCBI Taxonomy" id="2093781"/>
    <lineage>
        <taxon>Bacteria</taxon>
        <taxon>Bacillati</taxon>
        <taxon>Actinomycetota</taxon>
        <taxon>Actinomycetes</taxon>
        <taxon>Micrococcales</taxon>
        <taxon>Bogoriellaceae</taxon>
        <taxon>Georgenia</taxon>
    </lineage>
</organism>
<proteinExistence type="inferred from homology"/>
<comment type="similarity">
    <text evidence="2">Belongs to the UDP-galactopyranose/dTDP-fucopyranose mutase family.</text>
</comment>
<evidence type="ECO:0000256" key="4">
    <source>
        <dbReference type="ARBA" id="ARBA00022827"/>
    </source>
</evidence>
<dbReference type="Pfam" id="PF13450">
    <property type="entry name" value="NAD_binding_8"/>
    <property type="match status" value="1"/>
</dbReference>
<name>A0ABW4L059_9MICO</name>
<dbReference type="NCBIfam" id="TIGR00031">
    <property type="entry name" value="UDP-GALP_mutase"/>
    <property type="match status" value="1"/>
</dbReference>
<dbReference type="InterPro" id="IPR015899">
    <property type="entry name" value="UDP-GalPyranose_mutase_C"/>
</dbReference>
<reference evidence="8" key="1">
    <citation type="journal article" date="2019" name="Int. J. Syst. Evol. Microbiol.">
        <title>The Global Catalogue of Microorganisms (GCM) 10K type strain sequencing project: providing services to taxonomists for standard genome sequencing and annotation.</title>
        <authorList>
            <consortium name="The Broad Institute Genomics Platform"/>
            <consortium name="The Broad Institute Genome Sequencing Center for Infectious Disease"/>
            <person name="Wu L."/>
            <person name="Ma J."/>
        </authorList>
    </citation>
    <scope>NUCLEOTIDE SEQUENCE [LARGE SCALE GENOMIC DNA]</scope>
    <source>
        <strain evidence="8">JCM 17130</strain>
    </source>
</reference>
<keyword evidence="5 7" id="KW-0413">Isomerase</keyword>
<evidence type="ECO:0000256" key="1">
    <source>
        <dbReference type="ARBA" id="ARBA00001974"/>
    </source>
</evidence>
<dbReference type="Gene3D" id="3.40.50.720">
    <property type="entry name" value="NAD(P)-binding Rossmann-like Domain"/>
    <property type="match status" value="3"/>
</dbReference>
<evidence type="ECO:0000313" key="8">
    <source>
        <dbReference type="Proteomes" id="UP001597277"/>
    </source>
</evidence>
<accession>A0ABW4L059</accession>
<keyword evidence="3" id="KW-0285">Flavoprotein</keyword>
<dbReference type="PANTHER" id="PTHR21197">
    <property type="entry name" value="UDP-GALACTOPYRANOSE MUTASE"/>
    <property type="match status" value="1"/>
</dbReference>
<keyword evidence="4" id="KW-0274">FAD</keyword>
<evidence type="ECO:0000313" key="7">
    <source>
        <dbReference type="EMBL" id="MFD1717016.1"/>
    </source>
</evidence>
<evidence type="ECO:0000256" key="2">
    <source>
        <dbReference type="ARBA" id="ARBA00009321"/>
    </source>
</evidence>
<dbReference type="EC" id="5.4.99.9" evidence="7"/>
<dbReference type="EMBL" id="JBHUEE010000002">
    <property type="protein sequence ID" value="MFD1717016.1"/>
    <property type="molecule type" value="Genomic_DNA"/>
</dbReference>